<feature type="transmembrane region" description="Helical" evidence="7">
    <location>
        <begin position="146"/>
        <end position="166"/>
    </location>
</feature>
<evidence type="ECO:0000313" key="9">
    <source>
        <dbReference type="EMBL" id="OIV38790.1"/>
    </source>
</evidence>
<feature type="transmembrane region" description="Helical" evidence="7">
    <location>
        <begin position="74"/>
        <end position="95"/>
    </location>
</feature>
<dbReference type="GO" id="GO:0005886">
    <property type="term" value="C:plasma membrane"/>
    <property type="evidence" value="ECO:0007669"/>
    <property type="project" value="UniProtKB-SubCell"/>
</dbReference>
<keyword evidence="2 7" id="KW-0813">Transport</keyword>
<evidence type="ECO:0000256" key="3">
    <source>
        <dbReference type="ARBA" id="ARBA00022475"/>
    </source>
</evidence>
<keyword evidence="6 7" id="KW-0472">Membrane</keyword>
<dbReference type="SUPFAM" id="SSF161098">
    <property type="entry name" value="MetI-like"/>
    <property type="match status" value="1"/>
</dbReference>
<name>A0A1J7BJH0_9ACTN</name>
<evidence type="ECO:0000256" key="2">
    <source>
        <dbReference type="ARBA" id="ARBA00022448"/>
    </source>
</evidence>
<reference evidence="9 10" key="1">
    <citation type="submission" date="2016-10" db="EMBL/GenBank/DDBJ databases">
        <title>Genome sequence of Streptomyces gilvigriseus MUSC 26.</title>
        <authorList>
            <person name="Lee L.-H."/>
            <person name="Ser H.-L."/>
        </authorList>
    </citation>
    <scope>NUCLEOTIDE SEQUENCE [LARGE SCALE GENOMIC DNA]</scope>
    <source>
        <strain evidence="9 10">MUSC 26</strain>
    </source>
</reference>
<comment type="caution">
    <text evidence="9">The sequence shown here is derived from an EMBL/GenBank/DDBJ whole genome shotgun (WGS) entry which is preliminary data.</text>
</comment>
<dbReference type="STRING" id="1428644.BIV57_04060"/>
<dbReference type="CDD" id="cd06261">
    <property type="entry name" value="TM_PBP2"/>
    <property type="match status" value="1"/>
</dbReference>
<evidence type="ECO:0000256" key="1">
    <source>
        <dbReference type="ARBA" id="ARBA00004651"/>
    </source>
</evidence>
<protein>
    <submittedName>
        <fullName evidence="9">ABC transporter permease</fullName>
    </submittedName>
</protein>
<evidence type="ECO:0000313" key="10">
    <source>
        <dbReference type="Proteomes" id="UP000243342"/>
    </source>
</evidence>
<dbReference type="OrthoDB" id="9794684at2"/>
<evidence type="ECO:0000256" key="4">
    <source>
        <dbReference type="ARBA" id="ARBA00022692"/>
    </source>
</evidence>
<dbReference type="GO" id="GO:0055085">
    <property type="term" value="P:transmembrane transport"/>
    <property type="evidence" value="ECO:0007669"/>
    <property type="project" value="InterPro"/>
</dbReference>
<dbReference type="InterPro" id="IPR000515">
    <property type="entry name" value="MetI-like"/>
</dbReference>
<comment type="similarity">
    <text evidence="7">Belongs to the binding-protein-dependent transport system permease family.</text>
</comment>
<dbReference type="PANTHER" id="PTHR43744">
    <property type="entry name" value="ABC TRANSPORTER PERMEASE PROTEIN MG189-RELATED-RELATED"/>
    <property type="match status" value="1"/>
</dbReference>
<keyword evidence="4 7" id="KW-0812">Transmembrane</keyword>
<evidence type="ECO:0000256" key="6">
    <source>
        <dbReference type="ARBA" id="ARBA00023136"/>
    </source>
</evidence>
<keyword evidence="5 7" id="KW-1133">Transmembrane helix</keyword>
<feature type="domain" description="ABC transmembrane type-1" evidence="8">
    <location>
        <begin position="70"/>
        <end position="269"/>
    </location>
</feature>
<dbReference type="EMBL" id="MLCF01000012">
    <property type="protein sequence ID" value="OIV38790.1"/>
    <property type="molecule type" value="Genomic_DNA"/>
</dbReference>
<feature type="transmembrane region" description="Helical" evidence="7">
    <location>
        <begin position="12"/>
        <end position="34"/>
    </location>
</feature>
<evidence type="ECO:0000256" key="7">
    <source>
        <dbReference type="RuleBase" id="RU363032"/>
    </source>
</evidence>
<dbReference type="Gene3D" id="1.10.3720.10">
    <property type="entry name" value="MetI-like"/>
    <property type="match status" value="1"/>
</dbReference>
<dbReference type="PROSITE" id="PS50928">
    <property type="entry name" value="ABC_TM1"/>
    <property type="match status" value="1"/>
</dbReference>
<evidence type="ECO:0000259" key="8">
    <source>
        <dbReference type="PROSITE" id="PS50928"/>
    </source>
</evidence>
<sequence>MTVRLRGRIGLHVLLMAAALAWLAPLLWAVFTAFRPYDDTQKHGYLSWPKSLTFSNFTSAWSQAQFPGYFRNTVLVAVPGVLITLLFAAAVAFVVSRFSFWWNIPLLLLFTAGNLLPQQVIITPLYRLYLDVPGLGSGSGKMYDTLLGLVLIHVAFQSGFSTFVLANYMKTIPHELTEAALVDGAGVARQFFQIILPLCRPPLAALATLLSIWIYNDFFWAIVLISTGSKMPITSALNNLVGNYFTNDNLLAAGALMTALPTLIIYFLLQRQFISGLTLGSGKG</sequence>
<keyword evidence="3" id="KW-1003">Cell membrane</keyword>
<dbReference type="Proteomes" id="UP000243342">
    <property type="component" value="Unassembled WGS sequence"/>
</dbReference>
<keyword evidence="10" id="KW-1185">Reference proteome</keyword>
<feature type="transmembrane region" description="Helical" evidence="7">
    <location>
        <begin position="107"/>
        <end position="126"/>
    </location>
</feature>
<dbReference type="RefSeq" id="WP_071655265.1">
    <property type="nucleotide sequence ID" value="NZ_MLCF01000012.1"/>
</dbReference>
<feature type="transmembrane region" description="Helical" evidence="7">
    <location>
        <begin position="203"/>
        <end position="225"/>
    </location>
</feature>
<proteinExistence type="inferred from homology"/>
<evidence type="ECO:0000256" key="5">
    <source>
        <dbReference type="ARBA" id="ARBA00022989"/>
    </source>
</evidence>
<feature type="transmembrane region" description="Helical" evidence="7">
    <location>
        <begin position="250"/>
        <end position="269"/>
    </location>
</feature>
<gene>
    <name evidence="9" type="ORF">BIV57_04060</name>
</gene>
<accession>A0A1J7BJH0</accession>
<organism evidence="9 10">
    <name type="scientific">Mangrovactinospora gilvigrisea</name>
    <dbReference type="NCBI Taxonomy" id="1428644"/>
    <lineage>
        <taxon>Bacteria</taxon>
        <taxon>Bacillati</taxon>
        <taxon>Actinomycetota</taxon>
        <taxon>Actinomycetes</taxon>
        <taxon>Kitasatosporales</taxon>
        <taxon>Streptomycetaceae</taxon>
        <taxon>Mangrovactinospora</taxon>
    </lineage>
</organism>
<comment type="subcellular location">
    <subcellularLocation>
        <location evidence="1 7">Cell membrane</location>
        <topology evidence="1 7">Multi-pass membrane protein</topology>
    </subcellularLocation>
</comment>
<dbReference type="AlphaFoldDB" id="A0A1J7BJH0"/>
<dbReference type="InterPro" id="IPR035906">
    <property type="entry name" value="MetI-like_sf"/>
</dbReference>
<dbReference type="Pfam" id="PF00528">
    <property type="entry name" value="BPD_transp_1"/>
    <property type="match status" value="1"/>
</dbReference>